<dbReference type="GO" id="GO:0043291">
    <property type="term" value="C:RAVE complex"/>
    <property type="evidence" value="ECO:0007669"/>
    <property type="project" value="TreeGrafter"/>
</dbReference>
<dbReference type="PANTHER" id="PTHR13618:SF1">
    <property type="entry name" value="PROTEIN ROGDI HOMOLOG"/>
    <property type="match status" value="1"/>
</dbReference>
<evidence type="ECO:0000313" key="1">
    <source>
        <dbReference type="EMBL" id="ANZ73440.1"/>
    </source>
</evidence>
<evidence type="ECO:0000313" key="2">
    <source>
        <dbReference type="Proteomes" id="UP000094565"/>
    </source>
</evidence>
<dbReference type="AlphaFoldDB" id="A0A1B2J656"/>
<reference evidence="1 2" key="1">
    <citation type="submission" date="2016-02" db="EMBL/GenBank/DDBJ databases">
        <title>Comparative genomic and transcriptomic foundation for Pichia pastoris.</title>
        <authorList>
            <person name="Love K.R."/>
            <person name="Shah K.A."/>
            <person name="Whittaker C.A."/>
            <person name="Wu J."/>
            <person name="Bartlett M.C."/>
            <person name="Ma D."/>
            <person name="Leeson R.L."/>
            <person name="Priest M."/>
            <person name="Young S.K."/>
            <person name="Love J.C."/>
        </authorList>
    </citation>
    <scope>NUCLEOTIDE SEQUENCE [LARGE SCALE GENOMIC DNA]</scope>
    <source>
        <strain evidence="1 2">ATCC 28485</strain>
    </source>
</reference>
<protein>
    <submittedName>
        <fullName evidence="1">BA75_00415T0</fullName>
    </submittedName>
</protein>
<dbReference type="InterPro" id="IPR028241">
    <property type="entry name" value="RAVE2/Rogdi"/>
</dbReference>
<dbReference type="Proteomes" id="UP000094565">
    <property type="component" value="Chromosome 1"/>
</dbReference>
<dbReference type="OrthoDB" id="66510at2759"/>
<dbReference type="PANTHER" id="PTHR13618">
    <property type="entry name" value="LEUCINE ZIPPER CONTAINING TRANSCRIPTION FACTOR LZF1"/>
    <property type="match status" value="1"/>
</dbReference>
<keyword evidence="2" id="KW-1185">Reference proteome</keyword>
<dbReference type="Pfam" id="PF10259">
    <property type="entry name" value="Rogdi_lz"/>
    <property type="match status" value="1"/>
</dbReference>
<sequence length="363" mass="41532">MSCRVFVPYGITEETDPISISKSNKEKEGPWFIENILLRQIPSIQETLVSCKNMIIDESNEIKLPISSRNSDVIKGVISRKQCEIVGVNLILKGFPVKHLELKANEKVVIPQLNDGVHEIGQALISIDRLFQLYSDGAHFERYLDVLTEFHGHIKLAKDSLKLPSPDYLFPRYRNVKALEPELPVSMSLDFYINNGDICLEINKLHQSHAVPWSIIVNKTKRQSFVDVVRTQISKNREDSINEIVDMEYKKLLRWLDSESDTAIEDDNNHHKKALQGRGVGGVLSGLFFNGGSSFRNCNKYLQNYLTYLDNDNQPIVVMVEEKFEVMSSDPILISTSTKLETLERVVEKMIENFQVINYKENS</sequence>
<dbReference type="EMBL" id="CP014584">
    <property type="protein sequence ID" value="ANZ73440.1"/>
    <property type="molecule type" value="Genomic_DNA"/>
</dbReference>
<proteinExistence type="predicted"/>
<gene>
    <name evidence="1" type="primary">RAV2</name>
    <name evidence="1" type="ORF">ATY40_BA7500415</name>
</gene>
<name>A0A1B2J656_PICPA</name>
<accession>A0A1B2J656</accession>
<organism evidence="1 2">
    <name type="scientific">Komagataella pastoris</name>
    <name type="common">Yeast</name>
    <name type="synonym">Pichia pastoris</name>
    <dbReference type="NCBI Taxonomy" id="4922"/>
    <lineage>
        <taxon>Eukaryota</taxon>
        <taxon>Fungi</taxon>
        <taxon>Dikarya</taxon>
        <taxon>Ascomycota</taxon>
        <taxon>Saccharomycotina</taxon>
        <taxon>Pichiomycetes</taxon>
        <taxon>Pichiales</taxon>
        <taxon>Pichiaceae</taxon>
        <taxon>Komagataella</taxon>
    </lineage>
</organism>